<dbReference type="AlphaFoldDB" id="A0A388LXG5"/>
<evidence type="ECO:0000256" key="3">
    <source>
        <dbReference type="ARBA" id="ARBA00022692"/>
    </source>
</evidence>
<dbReference type="PANTHER" id="PTHR47982:SF46">
    <property type="entry name" value="OS07G0568100 PROTEIN"/>
    <property type="match status" value="1"/>
</dbReference>
<dbReference type="Proteomes" id="UP000265515">
    <property type="component" value="Unassembled WGS sequence"/>
</dbReference>
<keyword evidence="5" id="KW-0067">ATP-binding</keyword>
<organism evidence="11 12">
    <name type="scientific">Chara braunii</name>
    <name type="common">Braun's stonewort</name>
    <dbReference type="NCBI Taxonomy" id="69332"/>
    <lineage>
        <taxon>Eukaryota</taxon>
        <taxon>Viridiplantae</taxon>
        <taxon>Streptophyta</taxon>
        <taxon>Charophyceae</taxon>
        <taxon>Charales</taxon>
        <taxon>Characeae</taxon>
        <taxon>Chara</taxon>
    </lineage>
</organism>
<feature type="domain" description="Protein kinase" evidence="10">
    <location>
        <begin position="360"/>
        <end position="473"/>
    </location>
</feature>
<keyword evidence="3 9" id="KW-0812">Transmembrane</keyword>
<accession>A0A388LXG5</accession>
<keyword evidence="6 9" id="KW-1133">Transmembrane helix</keyword>
<dbReference type="SUPFAM" id="SSF50969">
    <property type="entry name" value="YVTN repeat-like/Quinoprotein amine dehydrogenase"/>
    <property type="match status" value="1"/>
</dbReference>
<comment type="subcellular location">
    <subcellularLocation>
        <location evidence="1">Cell membrane</location>
        <topology evidence="1">Single-pass membrane protein</topology>
    </subcellularLocation>
</comment>
<dbReference type="InterPro" id="IPR047117">
    <property type="entry name" value="PERK1-13-like"/>
</dbReference>
<evidence type="ECO:0000256" key="5">
    <source>
        <dbReference type="ARBA" id="ARBA00022840"/>
    </source>
</evidence>
<evidence type="ECO:0000256" key="9">
    <source>
        <dbReference type="SAM" id="Phobius"/>
    </source>
</evidence>
<dbReference type="InterPro" id="IPR000719">
    <property type="entry name" value="Prot_kinase_dom"/>
</dbReference>
<dbReference type="InterPro" id="IPR011044">
    <property type="entry name" value="Quino_amine_DH_bsu"/>
</dbReference>
<dbReference type="GO" id="GO:0005886">
    <property type="term" value="C:plasma membrane"/>
    <property type="evidence" value="ECO:0007669"/>
    <property type="project" value="UniProtKB-SubCell"/>
</dbReference>
<feature type="region of interest" description="Disordered" evidence="8">
    <location>
        <begin position="251"/>
        <end position="275"/>
    </location>
</feature>
<dbReference type="GO" id="GO:0004672">
    <property type="term" value="F:protein kinase activity"/>
    <property type="evidence" value="ECO:0007669"/>
    <property type="project" value="InterPro"/>
</dbReference>
<evidence type="ECO:0000256" key="7">
    <source>
        <dbReference type="ARBA" id="ARBA00023136"/>
    </source>
</evidence>
<dbReference type="SUPFAM" id="SSF56112">
    <property type="entry name" value="Protein kinase-like (PK-like)"/>
    <property type="match status" value="1"/>
</dbReference>
<keyword evidence="4" id="KW-0547">Nucleotide-binding</keyword>
<evidence type="ECO:0000313" key="11">
    <source>
        <dbReference type="EMBL" id="GBG86922.1"/>
    </source>
</evidence>
<dbReference type="Pfam" id="PF07714">
    <property type="entry name" value="PK_Tyr_Ser-Thr"/>
    <property type="match status" value="1"/>
</dbReference>
<evidence type="ECO:0000256" key="8">
    <source>
        <dbReference type="SAM" id="MobiDB-lite"/>
    </source>
</evidence>
<dbReference type="GO" id="GO:0005524">
    <property type="term" value="F:ATP binding"/>
    <property type="evidence" value="ECO:0007669"/>
    <property type="project" value="UniProtKB-KW"/>
</dbReference>
<evidence type="ECO:0000256" key="2">
    <source>
        <dbReference type="ARBA" id="ARBA00022679"/>
    </source>
</evidence>
<evidence type="ECO:0000259" key="10">
    <source>
        <dbReference type="PROSITE" id="PS50011"/>
    </source>
</evidence>
<dbReference type="InterPro" id="IPR011009">
    <property type="entry name" value="Kinase-like_dom_sf"/>
</dbReference>
<dbReference type="PROSITE" id="PS50011">
    <property type="entry name" value="PROTEIN_KINASE_DOM"/>
    <property type="match status" value="1"/>
</dbReference>
<evidence type="ECO:0000256" key="6">
    <source>
        <dbReference type="ARBA" id="ARBA00022989"/>
    </source>
</evidence>
<evidence type="ECO:0000256" key="4">
    <source>
        <dbReference type="ARBA" id="ARBA00022741"/>
    </source>
</evidence>
<evidence type="ECO:0000256" key="1">
    <source>
        <dbReference type="ARBA" id="ARBA00004162"/>
    </source>
</evidence>
<dbReference type="Gene3D" id="3.30.200.20">
    <property type="entry name" value="Phosphorylase Kinase, domain 1"/>
    <property type="match status" value="1"/>
</dbReference>
<dbReference type="Gramene" id="GBG86922">
    <property type="protein sequence ID" value="GBG86922"/>
    <property type="gene ID" value="CBR_g44377"/>
</dbReference>
<dbReference type="InterPro" id="IPR001245">
    <property type="entry name" value="Ser-Thr/Tyr_kinase_cat_dom"/>
</dbReference>
<evidence type="ECO:0000313" key="12">
    <source>
        <dbReference type="Proteomes" id="UP000265515"/>
    </source>
</evidence>
<sequence length="473" mass="50573">MLPSYSPVDGLSRRFSSLAVIANSDAHVVGRLLQAPTSEAPPSLLDISSLPRRVLINTSMRVVASHPSPTENCKSVITNLVVSPQKGLYYVLEQTCSNSNKGVTSIRKANLSRATQGPDSADDESTLLTYLWSYDQRNGSRIAERPNSTASVMGMALSKDGSHLILSVAYPSFEDSAPGWYSYSGTITSLSVSDSSRLSSSSVAFQEITEIGLDPSGERLVYGTGGRGGLQYIRVDSSGLQYAVESKPSIPPAAEGAVESKPSIPPAAEGAVESKPSNPTVMVTAVVAGTVVAVVIIASLICLWRRARRRPAGPERPLEVGEQATSSLIKDEALDAWGLMPSRVKQLPFRILSECTDKFSEGRRIGEKGAFGKVYRGSLDGKEVAIKVMTGELTDIKRSQFVAEVNTLRGLNHANLVQLVGYCVAGDHCILVYPFFRGGSLHGRLFPKAVSGRDAKEPDTDQSVESPFPPLSA</sequence>
<keyword evidence="7 9" id="KW-0472">Membrane</keyword>
<name>A0A388LXG5_CHABU</name>
<gene>
    <name evidence="11" type="ORF">CBR_g44377</name>
</gene>
<feature type="transmembrane region" description="Helical" evidence="9">
    <location>
        <begin position="281"/>
        <end position="304"/>
    </location>
</feature>
<dbReference type="OrthoDB" id="40902at2759"/>
<feature type="region of interest" description="Disordered" evidence="8">
    <location>
        <begin position="451"/>
        <end position="473"/>
    </location>
</feature>
<proteinExistence type="predicted"/>
<protein>
    <recommendedName>
        <fullName evidence="10">Protein kinase domain-containing protein</fullName>
    </recommendedName>
</protein>
<reference evidence="11 12" key="1">
    <citation type="journal article" date="2018" name="Cell">
        <title>The Chara Genome: Secondary Complexity and Implications for Plant Terrestrialization.</title>
        <authorList>
            <person name="Nishiyama T."/>
            <person name="Sakayama H."/>
            <person name="Vries J.D."/>
            <person name="Buschmann H."/>
            <person name="Saint-Marcoux D."/>
            <person name="Ullrich K.K."/>
            <person name="Haas F.B."/>
            <person name="Vanderstraeten L."/>
            <person name="Becker D."/>
            <person name="Lang D."/>
            <person name="Vosolsobe S."/>
            <person name="Rombauts S."/>
            <person name="Wilhelmsson P.K.I."/>
            <person name="Janitza P."/>
            <person name="Kern R."/>
            <person name="Heyl A."/>
            <person name="Rumpler F."/>
            <person name="Villalobos L.I.A.C."/>
            <person name="Clay J.M."/>
            <person name="Skokan R."/>
            <person name="Toyoda A."/>
            <person name="Suzuki Y."/>
            <person name="Kagoshima H."/>
            <person name="Schijlen E."/>
            <person name="Tajeshwar N."/>
            <person name="Catarino B."/>
            <person name="Hetherington A.J."/>
            <person name="Saltykova A."/>
            <person name="Bonnot C."/>
            <person name="Breuninger H."/>
            <person name="Symeonidi A."/>
            <person name="Radhakrishnan G.V."/>
            <person name="Van Nieuwerburgh F."/>
            <person name="Deforce D."/>
            <person name="Chang C."/>
            <person name="Karol K.G."/>
            <person name="Hedrich R."/>
            <person name="Ulvskov P."/>
            <person name="Glockner G."/>
            <person name="Delwiche C.F."/>
            <person name="Petrasek J."/>
            <person name="Van de Peer Y."/>
            <person name="Friml J."/>
            <person name="Beilby M."/>
            <person name="Dolan L."/>
            <person name="Kohara Y."/>
            <person name="Sugano S."/>
            <person name="Fujiyama A."/>
            <person name="Delaux P.-M."/>
            <person name="Quint M."/>
            <person name="TheiBen G."/>
            <person name="Hagemann M."/>
            <person name="Harholt J."/>
            <person name="Dunand C."/>
            <person name="Zachgo S."/>
            <person name="Langdale J."/>
            <person name="Maumus F."/>
            <person name="Straeten D.V.D."/>
            <person name="Gould S.B."/>
            <person name="Rensing S.A."/>
        </authorList>
    </citation>
    <scope>NUCLEOTIDE SEQUENCE [LARGE SCALE GENOMIC DNA]</scope>
    <source>
        <strain evidence="11 12">S276</strain>
    </source>
</reference>
<dbReference type="PANTHER" id="PTHR47982">
    <property type="entry name" value="PROLINE-RICH RECEPTOR-LIKE PROTEIN KINASE PERK4"/>
    <property type="match status" value="1"/>
</dbReference>
<keyword evidence="2" id="KW-0808">Transferase</keyword>
<keyword evidence="12" id="KW-1185">Reference proteome</keyword>
<dbReference type="EMBL" id="BFEA01000586">
    <property type="protein sequence ID" value="GBG86922.1"/>
    <property type="molecule type" value="Genomic_DNA"/>
</dbReference>
<comment type="caution">
    <text evidence="11">The sequence shown here is derived from an EMBL/GenBank/DDBJ whole genome shotgun (WGS) entry which is preliminary data.</text>
</comment>